<dbReference type="Proteomes" id="UP000467700">
    <property type="component" value="Unassembled WGS sequence"/>
</dbReference>
<dbReference type="EMBL" id="CACVBS010000031">
    <property type="protein sequence ID" value="CAA7260955.1"/>
    <property type="molecule type" value="Genomic_DNA"/>
</dbReference>
<reference evidence="1 2" key="1">
    <citation type="submission" date="2020-01" db="EMBL/GenBank/DDBJ databases">
        <authorList>
            <person name="Gupta K D."/>
        </authorList>
    </citation>
    <scope>NUCLEOTIDE SEQUENCE [LARGE SCALE GENOMIC DNA]</scope>
</reference>
<name>A0A8S0VQS1_CYCAE</name>
<gene>
    <name evidence="1" type="ORF">AAE3_LOCUS3291</name>
</gene>
<keyword evidence="2" id="KW-1185">Reference proteome</keyword>
<dbReference type="AlphaFoldDB" id="A0A8S0VQS1"/>
<proteinExistence type="predicted"/>
<evidence type="ECO:0008006" key="3">
    <source>
        <dbReference type="Google" id="ProtNLM"/>
    </source>
</evidence>
<dbReference type="OrthoDB" id="3023006at2759"/>
<comment type="caution">
    <text evidence="1">The sequence shown here is derived from an EMBL/GenBank/DDBJ whole genome shotgun (WGS) entry which is preliminary data.</text>
</comment>
<protein>
    <recommendedName>
        <fullName evidence="3">F-box domain-containing protein</fullName>
    </recommendedName>
</protein>
<sequence>MRWDAHPDGIRNSNVAVLALPAELTDLIFELVLHEERSALFYHRNKKRNHPWTELSLALVCRQWRAVAVETTSLWCTYTFVGQARDLATSLGRLEGYLGRSYPRPLDLLLDFVTILEPLRHLSAPRLEHFQVETNDHLSDFARPPTKPGVYINSLSPTIFQAGAPKLSSFWLQPSLYHCCCPPTANITTLHFTFHEHDLFGSGLGFEAFQHVLRLPTLENLSIKGDLLSVAGACDFYSHPETYHMPRLQNLRLQNSPLLLDALPCLRAPALGSLILEDFTLFDVPDNHIPNYHFPSLRSLALIDHKTVAIQHWSERPLFFYHLTQKITHLTVSQRDAFGDWIVQEVMNTDRNIGPDLLVATFNAEGSWHPEDYVELGNRRICGCSGIALHIPERLLQRWKDGITPEFPYSKIEAAFREIQPISDDESDLILSRNFPPGNTVALIRNGLGLDKGFHSMNWFTMQDNRIAPGPYFHHVSFCFSLTI</sequence>
<organism evidence="1 2">
    <name type="scientific">Cyclocybe aegerita</name>
    <name type="common">Black poplar mushroom</name>
    <name type="synonym">Agrocybe aegerita</name>
    <dbReference type="NCBI Taxonomy" id="1973307"/>
    <lineage>
        <taxon>Eukaryota</taxon>
        <taxon>Fungi</taxon>
        <taxon>Dikarya</taxon>
        <taxon>Basidiomycota</taxon>
        <taxon>Agaricomycotina</taxon>
        <taxon>Agaricomycetes</taxon>
        <taxon>Agaricomycetidae</taxon>
        <taxon>Agaricales</taxon>
        <taxon>Agaricineae</taxon>
        <taxon>Bolbitiaceae</taxon>
        <taxon>Cyclocybe</taxon>
    </lineage>
</organism>
<dbReference type="SUPFAM" id="SSF52047">
    <property type="entry name" value="RNI-like"/>
    <property type="match status" value="1"/>
</dbReference>
<accession>A0A8S0VQS1</accession>
<evidence type="ECO:0000313" key="1">
    <source>
        <dbReference type="EMBL" id="CAA7260955.1"/>
    </source>
</evidence>
<evidence type="ECO:0000313" key="2">
    <source>
        <dbReference type="Proteomes" id="UP000467700"/>
    </source>
</evidence>